<reference evidence="1 2" key="1">
    <citation type="submission" date="2024-06" db="EMBL/GenBank/DDBJ databases">
        <title>The draft genome of Grus japonensis, version 3.</title>
        <authorList>
            <person name="Nabeshima K."/>
            <person name="Suzuki S."/>
            <person name="Onuma M."/>
        </authorList>
    </citation>
    <scope>NUCLEOTIDE SEQUENCE [LARGE SCALE GENOMIC DNA]</scope>
    <source>
        <strain evidence="1 2">451A</strain>
    </source>
</reference>
<dbReference type="AlphaFoldDB" id="A0ABC9XFF4"/>
<organism evidence="1 2">
    <name type="scientific">Grus japonensis</name>
    <name type="common">Japanese crane</name>
    <name type="synonym">Red-crowned crane</name>
    <dbReference type="NCBI Taxonomy" id="30415"/>
    <lineage>
        <taxon>Eukaryota</taxon>
        <taxon>Metazoa</taxon>
        <taxon>Chordata</taxon>
        <taxon>Craniata</taxon>
        <taxon>Vertebrata</taxon>
        <taxon>Euteleostomi</taxon>
        <taxon>Archelosauria</taxon>
        <taxon>Archosauria</taxon>
        <taxon>Dinosauria</taxon>
        <taxon>Saurischia</taxon>
        <taxon>Theropoda</taxon>
        <taxon>Coelurosauria</taxon>
        <taxon>Aves</taxon>
        <taxon>Neognathae</taxon>
        <taxon>Neoaves</taxon>
        <taxon>Gruiformes</taxon>
        <taxon>Gruidae</taxon>
        <taxon>Grus</taxon>
    </lineage>
</organism>
<comment type="caution">
    <text evidence="1">The sequence shown here is derived from an EMBL/GenBank/DDBJ whole genome shotgun (WGS) entry which is preliminary data.</text>
</comment>
<protein>
    <submittedName>
        <fullName evidence="1">cAMP-dependent protein kinase inhibitor alpha</fullName>
    </submittedName>
</protein>
<dbReference type="GO" id="GO:0004860">
    <property type="term" value="F:protein kinase inhibitor activity"/>
    <property type="evidence" value="ECO:0007669"/>
    <property type="project" value="UniProtKB-KW"/>
</dbReference>
<proteinExistence type="predicted"/>
<gene>
    <name evidence="1" type="ORF">GRJ2_002081400</name>
</gene>
<evidence type="ECO:0000313" key="1">
    <source>
        <dbReference type="EMBL" id="GAB0196161.1"/>
    </source>
</evidence>
<dbReference type="PANTHER" id="PTHR33332">
    <property type="entry name" value="REVERSE TRANSCRIPTASE DOMAIN-CONTAINING PROTEIN"/>
    <property type="match status" value="1"/>
</dbReference>
<dbReference type="Proteomes" id="UP001623348">
    <property type="component" value="Unassembled WGS sequence"/>
</dbReference>
<evidence type="ECO:0000313" key="2">
    <source>
        <dbReference type="Proteomes" id="UP001623348"/>
    </source>
</evidence>
<name>A0ABC9XFF4_GRUJA</name>
<dbReference type="EMBL" id="BAAFJT010000014">
    <property type="protein sequence ID" value="GAB0196161.1"/>
    <property type="molecule type" value="Genomic_DNA"/>
</dbReference>
<keyword evidence="2" id="KW-1185">Reference proteome</keyword>
<keyword evidence="1" id="KW-0649">Protein kinase inhibitor</keyword>
<sequence>MGPQGLRFLAGGFITKEHQHLQPEERDIVNHHNLVIISDDIQRDLDRLERWDHANRMKFDKAKCKVLHMGQGNPKHNYRLGGEWIESSPEGKDLGVLGVKKLNMTQQCALAAQKANRVLGCMPSSMASSYLKELHDG</sequence>
<accession>A0ABC9XFF4</accession>